<reference evidence="1" key="1">
    <citation type="submission" date="2023-04" db="EMBL/GenBank/DDBJ databases">
        <title>A chromosome-level genome assembly of the parasitoid wasp Eretmocerus hayati.</title>
        <authorList>
            <person name="Zhong Y."/>
            <person name="Liu S."/>
            <person name="Liu Y."/>
        </authorList>
    </citation>
    <scope>NUCLEOTIDE SEQUENCE</scope>
    <source>
        <strain evidence="1">ZJU_SS_LIU_2023</strain>
    </source>
</reference>
<dbReference type="EMBL" id="CM056741">
    <property type="protein sequence ID" value="KAJ8682760.1"/>
    <property type="molecule type" value="Genomic_DNA"/>
</dbReference>
<proteinExistence type="predicted"/>
<evidence type="ECO:0000313" key="1">
    <source>
        <dbReference type="EMBL" id="KAJ8682760.1"/>
    </source>
</evidence>
<organism evidence="1 2">
    <name type="scientific">Eretmocerus hayati</name>
    <dbReference type="NCBI Taxonomy" id="131215"/>
    <lineage>
        <taxon>Eukaryota</taxon>
        <taxon>Metazoa</taxon>
        <taxon>Ecdysozoa</taxon>
        <taxon>Arthropoda</taxon>
        <taxon>Hexapoda</taxon>
        <taxon>Insecta</taxon>
        <taxon>Pterygota</taxon>
        <taxon>Neoptera</taxon>
        <taxon>Endopterygota</taxon>
        <taxon>Hymenoptera</taxon>
        <taxon>Apocrita</taxon>
        <taxon>Proctotrupomorpha</taxon>
        <taxon>Chalcidoidea</taxon>
        <taxon>Aphelinidae</taxon>
        <taxon>Aphelininae</taxon>
        <taxon>Eretmocerus</taxon>
    </lineage>
</organism>
<gene>
    <name evidence="1" type="ORF">QAD02_018552</name>
</gene>
<dbReference type="Proteomes" id="UP001239111">
    <property type="component" value="Chromosome 1"/>
</dbReference>
<name>A0ACC2PH64_9HYME</name>
<keyword evidence="2" id="KW-1185">Reference proteome</keyword>
<accession>A0ACC2PH64</accession>
<comment type="caution">
    <text evidence="1">The sequence shown here is derived from an EMBL/GenBank/DDBJ whole genome shotgun (WGS) entry which is preliminary data.</text>
</comment>
<sequence>MDEETASKATGFLSASQLLLNKGIGNTAWDEWQQSEVTLPKSGQKYFEPSGTWLRDMQLENALKNRKKLLEIERVDRLSQLALAEWLPGIQKARVTKKSGQKWDCFGTDEKGHLYLLPEEALLLLEMNCLELSWNGMPLSIQQATEVLIKSDNSKCNQDEYRVYSQLVRWGYRLQRYKERLSLDSKPTNKRIIMNPGGLWTPNTSPTLDKQVIDDSVSLSSSEVPKSNGSAKPQQSETSPKKLGILSEETVLGSIKIIRNDSSPPQEESQDSAKQVNKWPGSRIQRNVKLMPKRTDKSNNTGNLNSCNSDTNDQSTSATTAEKRPNPDPVEAPSSKKPRPEIIELSDDEIEEIPRPMSRMDILNTLPNLGGVGKECLIAEIPRAYIPSTIKPAREFYRFERQRLLNLSQSDQLLRSNKDVVPVNNVRQNGHSSHFYSQPNQYQQAITTYEPHNGYSYRGMRCQRDTNSYYHQNISQNTIHNPFTSSMIQSNYVNFVMEVMVRSFRQQQYQQTTYCQNLQIFTPRYSAQQRFNSYSVSDYPSSSRDSYYRRGFGSGASGSQATSSSYRGRGNRYQGGDHRSSQSTYEDHQPSQPAFTKRPGVSTWSELKKRWHEEKTITIEDEEPSTDQASLASKQANSDCSEVQVVEESVSPLINSRAAAGVSSLSEVYERLRIIRSANERTLRSRKTAFTLSYEVFGCGQHFRKSSPGTPICRIYVVNTRKDPCFDPSTIQRLQQESKDVPVVIAMVSQGCISYIQLGIVDLPNLS</sequence>
<protein>
    <submittedName>
        <fullName evidence="1">Uncharacterized protein</fullName>
    </submittedName>
</protein>
<evidence type="ECO:0000313" key="2">
    <source>
        <dbReference type="Proteomes" id="UP001239111"/>
    </source>
</evidence>